<proteinExistence type="inferred from homology"/>
<feature type="domain" description="Pyruvate phosphate dikinase AMP/ATP-binding" evidence="11">
    <location>
        <begin position="1"/>
        <end position="52"/>
    </location>
</feature>
<dbReference type="PROSITE" id="PS00370">
    <property type="entry name" value="PEP_ENZYMES_PHOS_SITE"/>
    <property type="match status" value="1"/>
</dbReference>
<dbReference type="GO" id="GO:0005524">
    <property type="term" value="F:ATP binding"/>
    <property type="evidence" value="ECO:0007669"/>
    <property type="project" value="UniProtKB-KW"/>
</dbReference>
<keyword evidence="5" id="KW-0479">Metal-binding</keyword>
<gene>
    <name evidence="12" type="ORF">G3W61_26805</name>
</gene>
<dbReference type="InterPro" id="IPR006319">
    <property type="entry name" value="PEP_synth"/>
</dbReference>
<evidence type="ECO:0000256" key="7">
    <source>
        <dbReference type="ARBA" id="ARBA00022777"/>
    </source>
</evidence>
<evidence type="ECO:0000313" key="13">
    <source>
        <dbReference type="Proteomes" id="UP000471082"/>
    </source>
</evidence>
<keyword evidence="4 12" id="KW-0808">Transferase</keyword>
<dbReference type="Gene3D" id="3.30.470.20">
    <property type="entry name" value="ATP-grasp fold, B domain"/>
    <property type="match status" value="1"/>
</dbReference>
<sequence>VQELSKQALVIEKHYGRPMDIEWAKDGVSGKLFIVQARPETVKSRSHATQIERFSLEAKDAKILVEGRAVGAKIGSGVARVVRSLDDMNRVQAGDVLIADMTDPDWEPVMKRASAIVTNRGGRTCHAAIIARELGVPAVVGSGNATDVISDGQEVTVSCAEGDT</sequence>
<keyword evidence="7" id="KW-0418">Kinase</keyword>
<dbReference type="EMBL" id="JAAGYU010001003">
    <property type="protein sequence ID" value="NEL79838.1"/>
    <property type="molecule type" value="Genomic_DNA"/>
</dbReference>
<evidence type="ECO:0000256" key="1">
    <source>
        <dbReference type="ARBA" id="ARBA00001946"/>
    </source>
</evidence>
<comment type="cofactor">
    <cofactor evidence="1">
        <name>Mg(2+)</name>
        <dbReference type="ChEBI" id="CHEBI:18420"/>
    </cofactor>
</comment>
<organism evidence="12 13">
    <name type="scientific">Xanthomonas perforans</name>
    <dbReference type="NCBI Taxonomy" id="442694"/>
    <lineage>
        <taxon>Bacteria</taxon>
        <taxon>Pseudomonadati</taxon>
        <taxon>Pseudomonadota</taxon>
        <taxon>Gammaproteobacteria</taxon>
        <taxon>Lysobacterales</taxon>
        <taxon>Lysobacteraceae</taxon>
        <taxon>Xanthomonas</taxon>
    </lineage>
</organism>
<evidence type="ECO:0000256" key="4">
    <source>
        <dbReference type="ARBA" id="ARBA00022679"/>
    </source>
</evidence>
<comment type="caution">
    <text evidence="12">The sequence shown here is derived from an EMBL/GenBank/DDBJ whole genome shotgun (WGS) entry which is preliminary data.</text>
</comment>
<dbReference type="InterPro" id="IPR036637">
    <property type="entry name" value="Phosphohistidine_dom_sf"/>
</dbReference>
<evidence type="ECO:0000256" key="3">
    <source>
        <dbReference type="ARBA" id="ARBA00021623"/>
    </source>
</evidence>
<protein>
    <recommendedName>
        <fullName evidence="3">Phosphoenolpyruvate synthase</fullName>
    </recommendedName>
</protein>
<evidence type="ECO:0000313" key="12">
    <source>
        <dbReference type="EMBL" id="NEL79838.1"/>
    </source>
</evidence>
<reference evidence="12 13" key="1">
    <citation type="submission" date="2019-11" db="EMBL/GenBank/DDBJ databases">
        <title>Genome-resolved metagenomics to study the prevalence of co-infection and intraspecific heterogeneity among plant pathogen metapopulations.</title>
        <authorList>
            <person name="Newberry E."/>
            <person name="Bhandari R."/>
            <person name="Kemble J."/>
            <person name="Sikora E."/>
            <person name="Potnis N."/>
        </authorList>
    </citation>
    <scope>NUCLEOTIDE SEQUENCE [LARGE SCALE GENOMIC DNA]</scope>
    <source>
        <strain evidence="12">Xp_Tom_Tuscaloosa_18b</strain>
    </source>
</reference>
<comment type="similarity">
    <text evidence="2">Belongs to the PEP-utilizing enzyme family.</text>
</comment>
<keyword evidence="9" id="KW-0460">Magnesium</keyword>
<dbReference type="PANTHER" id="PTHR43030:SF1">
    <property type="entry name" value="PHOSPHOENOLPYRUVATE SYNTHASE"/>
    <property type="match status" value="1"/>
</dbReference>
<dbReference type="Pfam" id="PF00391">
    <property type="entry name" value="PEP-utilizers"/>
    <property type="match status" value="1"/>
</dbReference>
<dbReference type="InterPro" id="IPR018274">
    <property type="entry name" value="PEP_util_AS"/>
</dbReference>
<dbReference type="AlphaFoldDB" id="A0A7X5N1W7"/>
<dbReference type="GO" id="GO:0046872">
    <property type="term" value="F:metal ion binding"/>
    <property type="evidence" value="ECO:0007669"/>
    <property type="project" value="UniProtKB-KW"/>
</dbReference>
<feature type="domain" description="PEP-utilising enzyme mobile" evidence="10">
    <location>
        <begin position="92"/>
        <end position="162"/>
    </location>
</feature>
<dbReference type="GO" id="GO:0008986">
    <property type="term" value="F:pyruvate, water dikinase activity"/>
    <property type="evidence" value="ECO:0007669"/>
    <property type="project" value="InterPro"/>
</dbReference>
<dbReference type="FunFam" id="3.50.30.10:FF:000002">
    <property type="entry name" value="Phosphoenolpyruvate synthase"/>
    <property type="match status" value="1"/>
</dbReference>
<dbReference type="Proteomes" id="UP000471082">
    <property type="component" value="Unassembled WGS sequence"/>
</dbReference>
<evidence type="ECO:0000259" key="11">
    <source>
        <dbReference type="Pfam" id="PF01326"/>
    </source>
</evidence>
<evidence type="ECO:0000256" key="8">
    <source>
        <dbReference type="ARBA" id="ARBA00022840"/>
    </source>
</evidence>
<feature type="non-terminal residue" evidence="12">
    <location>
        <position position="164"/>
    </location>
</feature>
<evidence type="ECO:0000259" key="10">
    <source>
        <dbReference type="Pfam" id="PF00391"/>
    </source>
</evidence>
<dbReference type="Pfam" id="PF01326">
    <property type="entry name" value="PPDK_N"/>
    <property type="match status" value="1"/>
</dbReference>
<dbReference type="Gene3D" id="3.50.30.10">
    <property type="entry name" value="Phosphohistidine domain"/>
    <property type="match status" value="1"/>
</dbReference>
<evidence type="ECO:0000256" key="9">
    <source>
        <dbReference type="ARBA" id="ARBA00022842"/>
    </source>
</evidence>
<keyword evidence="12" id="KW-0670">Pyruvate</keyword>
<evidence type="ECO:0000256" key="2">
    <source>
        <dbReference type="ARBA" id="ARBA00007837"/>
    </source>
</evidence>
<feature type="non-terminal residue" evidence="12">
    <location>
        <position position="1"/>
    </location>
</feature>
<dbReference type="SUPFAM" id="SSF52009">
    <property type="entry name" value="Phosphohistidine domain"/>
    <property type="match status" value="1"/>
</dbReference>
<evidence type="ECO:0000256" key="5">
    <source>
        <dbReference type="ARBA" id="ARBA00022723"/>
    </source>
</evidence>
<dbReference type="InterPro" id="IPR008279">
    <property type="entry name" value="PEP-util_enz_mobile_dom"/>
</dbReference>
<dbReference type="InterPro" id="IPR002192">
    <property type="entry name" value="PPDK_AMP/ATP-bd"/>
</dbReference>
<accession>A0A7X5N1W7</accession>
<dbReference type="PANTHER" id="PTHR43030">
    <property type="entry name" value="PHOSPHOENOLPYRUVATE SYNTHASE"/>
    <property type="match status" value="1"/>
</dbReference>
<evidence type="ECO:0000256" key="6">
    <source>
        <dbReference type="ARBA" id="ARBA00022741"/>
    </source>
</evidence>
<keyword evidence="6" id="KW-0547">Nucleotide-binding</keyword>
<name>A0A7X5N1W7_XANPE</name>
<keyword evidence="8" id="KW-0067">ATP-binding</keyword>